<dbReference type="SUPFAM" id="SSF103473">
    <property type="entry name" value="MFS general substrate transporter"/>
    <property type="match status" value="1"/>
</dbReference>
<dbReference type="InterPro" id="IPR036259">
    <property type="entry name" value="MFS_trans_sf"/>
</dbReference>
<organism evidence="7 8">
    <name type="scientific">Acrobeloides nanus</name>
    <dbReference type="NCBI Taxonomy" id="290746"/>
    <lineage>
        <taxon>Eukaryota</taxon>
        <taxon>Metazoa</taxon>
        <taxon>Ecdysozoa</taxon>
        <taxon>Nematoda</taxon>
        <taxon>Chromadorea</taxon>
        <taxon>Rhabditida</taxon>
        <taxon>Tylenchina</taxon>
        <taxon>Cephalobomorpha</taxon>
        <taxon>Cephaloboidea</taxon>
        <taxon>Cephalobidae</taxon>
        <taxon>Acrobeloides</taxon>
    </lineage>
</organism>
<dbReference type="PROSITE" id="PS50850">
    <property type="entry name" value="MFS"/>
    <property type="match status" value="1"/>
</dbReference>
<feature type="transmembrane region" description="Helical" evidence="5">
    <location>
        <begin position="207"/>
        <end position="230"/>
    </location>
</feature>
<keyword evidence="3 5" id="KW-1133">Transmembrane helix</keyword>
<dbReference type="InterPro" id="IPR011701">
    <property type="entry name" value="MFS"/>
</dbReference>
<evidence type="ECO:0000256" key="2">
    <source>
        <dbReference type="ARBA" id="ARBA00022692"/>
    </source>
</evidence>
<keyword evidence="2 5" id="KW-0812">Transmembrane</keyword>
<feature type="transmembrane region" description="Helical" evidence="5">
    <location>
        <begin position="474"/>
        <end position="493"/>
    </location>
</feature>
<evidence type="ECO:0000259" key="6">
    <source>
        <dbReference type="PROSITE" id="PS50850"/>
    </source>
</evidence>
<dbReference type="PANTHER" id="PTHR11662">
    <property type="entry name" value="SOLUTE CARRIER FAMILY 17"/>
    <property type="match status" value="1"/>
</dbReference>
<dbReference type="AlphaFoldDB" id="A0A914CB50"/>
<feature type="transmembrane region" description="Helical" evidence="5">
    <location>
        <begin position="236"/>
        <end position="255"/>
    </location>
</feature>
<proteinExistence type="predicted"/>
<feature type="transmembrane region" description="Helical" evidence="5">
    <location>
        <begin position="435"/>
        <end position="454"/>
    </location>
</feature>
<evidence type="ECO:0000256" key="3">
    <source>
        <dbReference type="ARBA" id="ARBA00022989"/>
    </source>
</evidence>
<reference evidence="8" key="1">
    <citation type="submission" date="2022-11" db="UniProtKB">
        <authorList>
            <consortium name="WormBaseParasite"/>
        </authorList>
    </citation>
    <scope>IDENTIFICATION</scope>
</reference>
<dbReference type="GO" id="GO:0022857">
    <property type="term" value="F:transmembrane transporter activity"/>
    <property type="evidence" value="ECO:0007669"/>
    <property type="project" value="InterPro"/>
</dbReference>
<dbReference type="Gene3D" id="1.20.1250.20">
    <property type="entry name" value="MFS general substrate transporter like domains"/>
    <property type="match status" value="2"/>
</dbReference>
<feature type="transmembrane region" description="Helical" evidence="5">
    <location>
        <begin position="169"/>
        <end position="186"/>
    </location>
</feature>
<keyword evidence="4 5" id="KW-0472">Membrane</keyword>
<dbReference type="PANTHER" id="PTHR11662:SF314">
    <property type="entry name" value="MAJOR FACILITATOR SUPERFAMILY (MFS) PROFILE DOMAIN-CONTAINING PROTEIN"/>
    <property type="match status" value="1"/>
</dbReference>
<feature type="domain" description="Major facilitator superfamily (MFS) profile" evidence="6">
    <location>
        <begin position="66"/>
        <end position="498"/>
    </location>
</feature>
<feature type="transmembrane region" description="Helical" evidence="5">
    <location>
        <begin position="145"/>
        <end position="163"/>
    </location>
</feature>
<accession>A0A914CB50</accession>
<feature type="transmembrane region" description="Helical" evidence="5">
    <location>
        <begin position="119"/>
        <end position="138"/>
    </location>
</feature>
<dbReference type="Pfam" id="PF07690">
    <property type="entry name" value="MFS_1"/>
    <property type="match status" value="1"/>
</dbReference>
<name>A0A914CB50_9BILA</name>
<feature type="transmembrane region" description="Helical" evidence="5">
    <location>
        <begin position="305"/>
        <end position="328"/>
    </location>
</feature>
<evidence type="ECO:0000256" key="4">
    <source>
        <dbReference type="ARBA" id="ARBA00023136"/>
    </source>
</evidence>
<feature type="transmembrane region" description="Helical" evidence="5">
    <location>
        <begin position="407"/>
        <end position="430"/>
    </location>
</feature>
<dbReference type="Proteomes" id="UP000887540">
    <property type="component" value="Unplaced"/>
</dbReference>
<comment type="subcellular location">
    <subcellularLocation>
        <location evidence="1">Membrane</location>
        <topology evidence="1">Multi-pass membrane protein</topology>
    </subcellularLocation>
</comment>
<evidence type="ECO:0000256" key="5">
    <source>
        <dbReference type="SAM" id="Phobius"/>
    </source>
</evidence>
<protein>
    <submittedName>
        <fullName evidence="8">Major facilitator superfamily (MFS) profile domain-containing protein</fullName>
    </submittedName>
</protein>
<feature type="transmembrane region" description="Helical" evidence="5">
    <location>
        <begin position="340"/>
        <end position="361"/>
    </location>
</feature>
<dbReference type="GO" id="GO:0006820">
    <property type="term" value="P:monoatomic anion transport"/>
    <property type="evidence" value="ECO:0007669"/>
    <property type="project" value="TreeGrafter"/>
</dbReference>
<dbReference type="GO" id="GO:0016020">
    <property type="term" value="C:membrane"/>
    <property type="evidence" value="ECO:0007669"/>
    <property type="project" value="UniProtKB-SubCell"/>
</dbReference>
<dbReference type="WBParaSite" id="ACRNAN_Path_746.g2834.t1">
    <property type="protein sequence ID" value="ACRNAN_Path_746.g2834.t1"/>
    <property type="gene ID" value="ACRNAN_Path_746.g2834"/>
</dbReference>
<evidence type="ECO:0000313" key="7">
    <source>
        <dbReference type="Proteomes" id="UP000887540"/>
    </source>
</evidence>
<sequence>MSKIAPEKSSIKKKPELDRKLENFYSIDFDDNVSVKTISEEENVDTSLDISIREKARIFPSIRFLMAILLALCFMAISVSTNNISVSNVCMLRSKASMKQMNLTESDNYLNWSSTQEGVFFSGQNAGVLIVLIAGNYLDRFNRKWTIAISISLVVISNIVVPLLSHKAFLFGIFGRLLVGIADMLLQISSSSMITRWFPPKERPFAIGLITGGRQIGSVTIFFLGGYLCYHSTWQVNFYLSSAIAGGVLVIWLLLSADEPKGQLCISEKEKEFIEERTEVSGLDKRKGGLKTPWMAMITSKPLHAAIWGIICHEYPMVLVLTLLPQYLHSSYQMNDLKLGYINAGLSFAFWTSKTVSSALSSYIGSRKQGRFVISQTSNVKIFNFVGSLGLGITLAITPFLNNEILAVIFLCGANVFAGLHIPGVFTALLQLAPIYSGTIAGISYALVNFFSILNKVMTFTLVDKYKYSNPWAYIFEISACIALLATVFFTIWGSSEKQPWAEIEFDEENEEHEIEAMRRYSLSCIVMDYTQFPKKLDHWDSYDESLKKRRASRVSYVSKKASIASRKMSTIDK</sequence>
<feature type="transmembrane region" description="Helical" evidence="5">
    <location>
        <begin position="62"/>
        <end position="79"/>
    </location>
</feature>
<dbReference type="InterPro" id="IPR020846">
    <property type="entry name" value="MFS_dom"/>
</dbReference>
<evidence type="ECO:0000256" key="1">
    <source>
        <dbReference type="ARBA" id="ARBA00004141"/>
    </source>
</evidence>
<dbReference type="InterPro" id="IPR050382">
    <property type="entry name" value="MFS_Na/Anion_cotransporter"/>
</dbReference>
<feature type="transmembrane region" description="Helical" evidence="5">
    <location>
        <begin position="382"/>
        <end position="401"/>
    </location>
</feature>
<keyword evidence="7" id="KW-1185">Reference proteome</keyword>
<dbReference type="FunFam" id="1.20.1250.20:FF:000532">
    <property type="entry name" value="SLC (SoLute Carrier) homolog"/>
    <property type="match status" value="1"/>
</dbReference>
<evidence type="ECO:0000313" key="8">
    <source>
        <dbReference type="WBParaSite" id="ACRNAN_Path_746.g2834.t1"/>
    </source>
</evidence>